<keyword evidence="2" id="KW-1185">Reference proteome</keyword>
<dbReference type="OrthoDB" id="3113512at2759"/>
<dbReference type="AlphaFoldDB" id="A0A4S8LMZ6"/>
<evidence type="ECO:0000313" key="2">
    <source>
        <dbReference type="Proteomes" id="UP000297245"/>
    </source>
</evidence>
<organism evidence="1 2">
    <name type="scientific">Dendrothele bispora (strain CBS 962.96)</name>
    <dbReference type="NCBI Taxonomy" id="1314807"/>
    <lineage>
        <taxon>Eukaryota</taxon>
        <taxon>Fungi</taxon>
        <taxon>Dikarya</taxon>
        <taxon>Basidiomycota</taxon>
        <taxon>Agaricomycotina</taxon>
        <taxon>Agaricomycetes</taxon>
        <taxon>Agaricomycetidae</taxon>
        <taxon>Agaricales</taxon>
        <taxon>Agaricales incertae sedis</taxon>
        <taxon>Dendrothele</taxon>
    </lineage>
</organism>
<protein>
    <submittedName>
        <fullName evidence="1">Uncharacterized protein</fullName>
    </submittedName>
</protein>
<sequence>MSGITSPSDSAILSQELCDSVIDFVASSPCCLDYDPDDRLSDLKACSLVSRGWRTRAAGYLFKSITLPSPVFTRVKWVGRNSSLSSEQETILKTHALTRLREAVQPGGVFSHNSTALHLVQEVTLNFLASADFFEQVRPLLEQIPFTPNQLRAITFDRVVTTNSFLSYLSALLLNNNYSIQRISVLEMMLTLRGFSEQSFFDHVMMLGNSFPPLPNLEHLYIQNLDMDDALSAGNDRGSDDEDAAFSAIPPVLPRPRPRIITVDIDDQMGATLTGEILFNPERAFLDLTRMEELRLTHYEYELNAHTRLLMAGGDSLRRFSVRVVNKPGAHRALFFAPSQDQIREDTKIINDLPTHAPDLTHVRAHIDLGYFRSEQFIRGLPDIQALRFLRVLEIKAEAKIPLAEWDPSSSGPSSSWDLIKTRLTSLDESLDGLSRNTMSISLAEIMVAVKVKGASLLEVEPFIDSCFTRMTLRSSPSFVLTIEEEL</sequence>
<dbReference type="EMBL" id="ML179335">
    <property type="protein sequence ID" value="THU90440.1"/>
    <property type="molecule type" value="Genomic_DNA"/>
</dbReference>
<dbReference type="Proteomes" id="UP000297245">
    <property type="component" value="Unassembled WGS sequence"/>
</dbReference>
<name>A0A4S8LMZ6_DENBC</name>
<accession>A0A4S8LMZ6</accession>
<reference evidence="1 2" key="1">
    <citation type="journal article" date="2019" name="Nat. Ecol. Evol.">
        <title>Megaphylogeny resolves global patterns of mushroom evolution.</title>
        <authorList>
            <person name="Varga T."/>
            <person name="Krizsan K."/>
            <person name="Foldi C."/>
            <person name="Dima B."/>
            <person name="Sanchez-Garcia M."/>
            <person name="Sanchez-Ramirez S."/>
            <person name="Szollosi G.J."/>
            <person name="Szarkandi J.G."/>
            <person name="Papp V."/>
            <person name="Albert L."/>
            <person name="Andreopoulos W."/>
            <person name="Angelini C."/>
            <person name="Antonin V."/>
            <person name="Barry K.W."/>
            <person name="Bougher N.L."/>
            <person name="Buchanan P."/>
            <person name="Buyck B."/>
            <person name="Bense V."/>
            <person name="Catcheside P."/>
            <person name="Chovatia M."/>
            <person name="Cooper J."/>
            <person name="Damon W."/>
            <person name="Desjardin D."/>
            <person name="Finy P."/>
            <person name="Geml J."/>
            <person name="Haridas S."/>
            <person name="Hughes K."/>
            <person name="Justo A."/>
            <person name="Karasinski D."/>
            <person name="Kautmanova I."/>
            <person name="Kiss B."/>
            <person name="Kocsube S."/>
            <person name="Kotiranta H."/>
            <person name="LaButti K.M."/>
            <person name="Lechner B.E."/>
            <person name="Liimatainen K."/>
            <person name="Lipzen A."/>
            <person name="Lukacs Z."/>
            <person name="Mihaltcheva S."/>
            <person name="Morgado L.N."/>
            <person name="Niskanen T."/>
            <person name="Noordeloos M.E."/>
            <person name="Ohm R.A."/>
            <person name="Ortiz-Santana B."/>
            <person name="Ovrebo C."/>
            <person name="Racz N."/>
            <person name="Riley R."/>
            <person name="Savchenko A."/>
            <person name="Shiryaev A."/>
            <person name="Soop K."/>
            <person name="Spirin V."/>
            <person name="Szebenyi C."/>
            <person name="Tomsovsky M."/>
            <person name="Tulloss R.E."/>
            <person name="Uehling J."/>
            <person name="Grigoriev I.V."/>
            <person name="Vagvolgyi C."/>
            <person name="Papp T."/>
            <person name="Martin F.M."/>
            <person name="Miettinen O."/>
            <person name="Hibbett D.S."/>
            <person name="Nagy L.G."/>
        </authorList>
    </citation>
    <scope>NUCLEOTIDE SEQUENCE [LARGE SCALE GENOMIC DNA]</scope>
    <source>
        <strain evidence="1 2">CBS 962.96</strain>
    </source>
</reference>
<evidence type="ECO:0000313" key="1">
    <source>
        <dbReference type="EMBL" id="THU90440.1"/>
    </source>
</evidence>
<gene>
    <name evidence="1" type="ORF">K435DRAFT_968684</name>
</gene>
<proteinExistence type="predicted"/>